<comment type="similarity">
    <text evidence="1">Belongs to the type-I restriction system S methylase family.</text>
</comment>
<dbReference type="GO" id="GO:0009307">
    <property type="term" value="P:DNA restriction-modification system"/>
    <property type="evidence" value="ECO:0007669"/>
    <property type="project" value="UniProtKB-KW"/>
</dbReference>
<feature type="coiled-coil region" evidence="4">
    <location>
        <begin position="163"/>
        <end position="190"/>
    </location>
</feature>
<dbReference type="InterPro" id="IPR000055">
    <property type="entry name" value="Restrct_endonuc_typeI_TRD"/>
</dbReference>
<sequence length="274" mass="30584">MSISWPTVALGSEVDLLSGGTPKKGEARYWGGDIPWVSSGEMKQRQIWDTSLHVTDEGADNGTKRVPENTVLAVVRGMSLAKEFRVAISKRSLTFNQDLKAFKPSEKLTSEFLFYYLLSQRHAIRDSATEASHGTKKLETRVLEDWPLPLPSLPEQRGIADVLSTYDNLIENNRRRIQLLEQAARLLYKEWFVHLRFPGHEHVKIKDGVPEGWAKIPLGEMLTLQRGFDLPTGKRKDGVFPIYASTGINGYHVEAKVKGPGVVTGRSGSLGTVM</sequence>
<dbReference type="PANTHER" id="PTHR30408">
    <property type="entry name" value="TYPE-1 RESTRICTION ENZYME ECOKI SPECIFICITY PROTEIN"/>
    <property type="match status" value="1"/>
</dbReference>
<evidence type="ECO:0000256" key="4">
    <source>
        <dbReference type="SAM" id="Coils"/>
    </source>
</evidence>
<dbReference type="Gene3D" id="3.90.220.20">
    <property type="entry name" value="DNA methylase specificity domains"/>
    <property type="match status" value="2"/>
</dbReference>
<dbReference type="PANTHER" id="PTHR30408:SF13">
    <property type="entry name" value="TYPE I RESTRICTION ENZYME HINDI SPECIFICITY SUBUNIT"/>
    <property type="match status" value="1"/>
</dbReference>
<proteinExistence type="inferred from homology"/>
<name>A0A3B1BCX7_9ZZZZ</name>
<dbReference type="EMBL" id="UOFZ01000024">
    <property type="protein sequence ID" value="VAX12211.1"/>
    <property type="molecule type" value="Genomic_DNA"/>
</dbReference>
<keyword evidence="4" id="KW-0175">Coiled coil</keyword>
<reference evidence="6" key="1">
    <citation type="submission" date="2018-06" db="EMBL/GenBank/DDBJ databases">
        <authorList>
            <person name="Zhirakovskaya E."/>
        </authorList>
    </citation>
    <scope>NUCLEOTIDE SEQUENCE</scope>
</reference>
<evidence type="ECO:0000259" key="5">
    <source>
        <dbReference type="Pfam" id="PF01420"/>
    </source>
</evidence>
<dbReference type="InterPro" id="IPR052021">
    <property type="entry name" value="Type-I_RS_S_subunit"/>
</dbReference>
<feature type="non-terminal residue" evidence="6">
    <location>
        <position position="274"/>
    </location>
</feature>
<evidence type="ECO:0000256" key="1">
    <source>
        <dbReference type="ARBA" id="ARBA00010923"/>
    </source>
</evidence>
<dbReference type="Pfam" id="PF01420">
    <property type="entry name" value="Methylase_S"/>
    <property type="match status" value="1"/>
</dbReference>
<evidence type="ECO:0000256" key="3">
    <source>
        <dbReference type="ARBA" id="ARBA00023125"/>
    </source>
</evidence>
<keyword evidence="3" id="KW-0238">DNA-binding</keyword>
<dbReference type="InterPro" id="IPR044946">
    <property type="entry name" value="Restrct_endonuc_typeI_TRD_sf"/>
</dbReference>
<dbReference type="Gene3D" id="1.10.287.1120">
    <property type="entry name" value="Bipartite methylase S protein"/>
    <property type="match status" value="1"/>
</dbReference>
<accession>A0A3B1BCX7</accession>
<dbReference type="AlphaFoldDB" id="A0A3B1BCX7"/>
<evidence type="ECO:0000313" key="6">
    <source>
        <dbReference type="EMBL" id="VAX12211.1"/>
    </source>
</evidence>
<dbReference type="CDD" id="cd17249">
    <property type="entry name" value="RMtype1_S_EcoR124I-TRD2-CR2_like"/>
    <property type="match status" value="1"/>
</dbReference>
<protein>
    <submittedName>
        <fullName evidence="6">Type I restriction-modification system, specificity subunit S</fullName>
    </submittedName>
</protein>
<gene>
    <name evidence="6" type="ORF">MNBD_GAMMA24-538</name>
</gene>
<dbReference type="SUPFAM" id="SSF116734">
    <property type="entry name" value="DNA methylase specificity domain"/>
    <property type="match status" value="2"/>
</dbReference>
<feature type="domain" description="Type I restriction modification DNA specificity" evidence="5">
    <location>
        <begin position="5"/>
        <end position="182"/>
    </location>
</feature>
<evidence type="ECO:0000256" key="2">
    <source>
        <dbReference type="ARBA" id="ARBA00022747"/>
    </source>
</evidence>
<keyword evidence="2" id="KW-0680">Restriction system</keyword>
<dbReference type="GO" id="GO:0003677">
    <property type="term" value="F:DNA binding"/>
    <property type="evidence" value="ECO:0007669"/>
    <property type="project" value="UniProtKB-KW"/>
</dbReference>
<organism evidence="6">
    <name type="scientific">hydrothermal vent metagenome</name>
    <dbReference type="NCBI Taxonomy" id="652676"/>
    <lineage>
        <taxon>unclassified sequences</taxon>
        <taxon>metagenomes</taxon>
        <taxon>ecological metagenomes</taxon>
    </lineage>
</organism>